<gene>
    <name evidence="1" type="ORF">GCM10011273_17880</name>
</gene>
<evidence type="ECO:0008006" key="3">
    <source>
        <dbReference type="Google" id="ProtNLM"/>
    </source>
</evidence>
<protein>
    <recommendedName>
        <fullName evidence="3">Phosphoribosyl transferase domain-containing protein</fullName>
    </recommendedName>
</protein>
<sequence>MPRFTEIDDTTRVDHTHLRADDTCVFMYEYTSGRDFTFSQTNNLINNLKKKPSLAGTAQYAWKARAIEQCAREFRGALDSGWISTTTFVPVPGSKAPGHPDFDNRIELICQSLGQNVDVRNLVTQSQSTAASHEVGVGERVTVNELNSIYAINENLAAPPPTYLAVVDDVLTAGTHFRAMKTALTARFPGIPVAGLFVARRVFATPPEPADFDIIDF</sequence>
<organism evidence="1 2">
    <name type="scientific">Asticcacaulis endophyticus</name>
    <dbReference type="NCBI Taxonomy" id="1395890"/>
    <lineage>
        <taxon>Bacteria</taxon>
        <taxon>Pseudomonadati</taxon>
        <taxon>Pseudomonadota</taxon>
        <taxon>Alphaproteobacteria</taxon>
        <taxon>Caulobacterales</taxon>
        <taxon>Caulobacteraceae</taxon>
        <taxon>Asticcacaulis</taxon>
    </lineage>
</organism>
<keyword evidence="2" id="KW-1185">Reference proteome</keyword>
<comment type="caution">
    <text evidence="1">The sequence shown here is derived from an EMBL/GenBank/DDBJ whole genome shotgun (WGS) entry which is preliminary data.</text>
</comment>
<proteinExistence type="predicted"/>
<reference evidence="1" key="2">
    <citation type="submission" date="2020-09" db="EMBL/GenBank/DDBJ databases">
        <authorList>
            <person name="Sun Q."/>
            <person name="Kim S."/>
        </authorList>
    </citation>
    <scope>NUCLEOTIDE SEQUENCE</scope>
    <source>
        <strain evidence="1">KCTC 32296</strain>
    </source>
</reference>
<dbReference type="EMBL" id="BMZB01000002">
    <property type="protein sequence ID" value="GGZ32220.1"/>
    <property type="molecule type" value="Genomic_DNA"/>
</dbReference>
<reference evidence="1" key="1">
    <citation type="journal article" date="2014" name="Int. J. Syst. Evol. Microbiol.">
        <title>Complete genome sequence of Corynebacterium casei LMG S-19264T (=DSM 44701T), isolated from a smear-ripened cheese.</title>
        <authorList>
            <consortium name="US DOE Joint Genome Institute (JGI-PGF)"/>
            <person name="Walter F."/>
            <person name="Albersmeier A."/>
            <person name="Kalinowski J."/>
            <person name="Ruckert C."/>
        </authorList>
    </citation>
    <scope>NUCLEOTIDE SEQUENCE</scope>
    <source>
        <strain evidence="1">KCTC 32296</strain>
    </source>
</reference>
<dbReference type="Proteomes" id="UP000662572">
    <property type="component" value="Unassembled WGS sequence"/>
</dbReference>
<dbReference type="AlphaFoldDB" id="A0A918UTL2"/>
<name>A0A918UTL2_9CAUL</name>
<evidence type="ECO:0000313" key="2">
    <source>
        <dbReference type="Proteomes" id="UP000662572"/>
    </source>
</evidence>
<accession>A0A918UTL2</accession>
<evidence type="ECO:0000313" key="1">
    <source>
        <dbReference type="EMBL" id="GGZ32220.1"/>
    </source>
</evidence>